<dbReference type="InterPro" id="IPR012347">
    <property type="entry name" value="Ferritin-like"/>
</dbReference>
<dbReference type="InterPro" id="IPR029447">
    <property type="entry name" value="DUF4439"/>
</dbReference>
<dbReference type="EMBL" id="AP027735">
    <property type="protein sequence ID" value="BDZ58581.1"/>
    <property type="molecule type" value="Genomic_DNA"/>
</dbReference>
<evidence type="ECO:0000313" key="2">
    <source>
        <dbReference type="EMBL" id="BDZ58581.1"/>
    </source>
</evidence>
<dbReference type="SUPFAM" id="SSF47240">
    <property type="entry name" value="Ferritin-like"/>
    <property type="match status" value="1"/>
</dbReference>
<dbReference type="InterPro" id="IPR009078">
    <property type="entry name" value="Ferritin-like_SF"/>
</dbReference>
<accession>A0ABM8HCD1</accession>
<reference evidence="3" key="1">
    <citation type="journal article" date="2019" name="Int. J. Syst. Evol. Microbiol.">
        <title>The Global Catalogue of Microorganisms (GCM) 10K type strain sequencing project: providing services to taxonomists for standard genome sequencing and annotation.</title>
        <authorList>
            <consortium name="The Broad Institute Genomics Platform"/>
            <consortium name="The Broad Institute Genome Sequencing Center for Infectious Disease"/>
            <person name="Wu L."/>
            <person name="Ma J."/>
        </authorList>
    </citation>
    <scope>NUCLEOTIDE SEQUENCE [LARGE SCALE GENOMIC DNA]</scope>
    <source>
        <strain evidence="3">NBRC 110608</strain>
    </source>
</reference>
<name>A0ABM8HCD1_9MICO</name>
<feature type="domain" description="DUF4439" evidence="1">
    <location>
        <begin position="5"/>
        <end position="80"/>
    </location>
</feature>
<dbReference type="Pfam" id="PF14530">
    <property type="entry name" value="DUF4439"/>
    <property type="match status" value="1"/>
</dbReference>
<evidence type="ECO:0000313" key="3">
    <source>
        <dbReference type="Proteomes" id="UP001321421"/>
    </source>
</evidence>
<evidence type="ECO:0000259" key="1">
    <source>
        <dbReference type="Pfam" id="PF14530"/>
    </source>
</evidence>
<protein>
    <recommendedName>
        <fullName evidence="1">DUF4439 domain-containing protein</fullName>
    </recommendedName>
</protein>
<dbReference type="Proteomes" id="UP001321421">
    <property type="component" value="Chromosome"/>
</dbReference>
<keyword evidence="3" id="KW-1185">Reference proteome</keyword>
<dbReference type="Gene3D" id="1.20.1260.10">
    <property type="match status" value="1"/>
</dbReference>
<sequence>MLEEPARPSYRLPGQVTDQASARRLAQALLGSVARAAASQVTPTAAQGQARRDWLVRVWSLAAADGWQWGTPPEPFPGLTL</sequence>
<dbReference type="RefSeq" id="WP_433996997.1">
    <property type="nucleotide sequence ID" value="NZ_AP027735.1"/>
</dbReference>
<gene>
    <name evidence="2" type="ORF">GCM10025872_22380</name>
</gene>
<proteinExistence type="predicted"/>
<organism evidence="2 3">
    <name type="scientific">Barrientosiimonas endolithica</name>
    <dbReference type="NCBI Taxonomy" id="1535208"/>
    <lineage>
        <taxon>Bacteria</taxon>
        <taxon>Bacillati</taxon>
        <taxon>Actinomycetota</taxon>
        <taxon>Actinomycetes</taxon>
        <taxon>Micrococcales</taxon>
        <taxon>Dermacoccaceae</taxon>
        <taxon>Barrientosiimonas</taxon>
    </lineage>
</organism>